<accession>A0A495VMN7</accession>
<dbReference type="InterPro" id="IPR007421">
    <property type="entry name" value="Schlafen_AlbA_2_dom"/>
</dbReference>
<feature type="domain" description="Schlafen AlbA-2" evidence="2">
    <location>
        <begin position="16"/>
        <end position="121"/>
    </location>
</feature>
<dbReference type="Proteomes" id="UP000269493">
    <property type="component" value="Unassembled WGS sequence"/>
</dbReference>
<dbReference type="InterPro" id="IPR036388">
    <property type="entry name" value="WH-like_DNA-bd_sf"/>
</dbReference>
<dbReference type="Gene3D" id="1.10.10.10">
    <property type="entry name" value="Winged helix-like DNA-binding domain superfamily/Winged helix DNA-binding domain"/>
    <property type="match status" value="1"/>
</dbReference>
<gene>
    <name evidence="3" type="ORF">BC742_2450</name>
</gene>
<evidence type="ECO:0000259" key="2">
    <source>
        <dbReference type="Pfam" id="PF04326"/>
    </source>
</evidence>
<reference evidence="3 4" key="1">
    <citation type="submission" date="2018-10" db="EMBL/GenBank/DDBJ databases">
        <title>Genomic Encyclopedia of Archaeal and Bacterial Type Strains, Phase II (KMG-II): from individual species to whole genera.</title>
        <authorList>
            <person name="Goeker M."/>
        </authorList>
    </citation>
    <scope>NUCLEOTIDE SEQUENCE [LARGE SCALE GENOMIC DNA]</scope>
    <source>
        <strain evidence="3 4">NSB1</strain>
    </source>
</reference>
<keyword evidence="3" id="KW-0547">Nucleotide-binding</keyword>
<dbReference type="InterPro" id="IPR036390">
    <property type="entry name" value="WH_DNA-bd_sf"/>
</dbReference>
<dbReference type="PANTHER" id="PTHR30595:SF6">
    <property type="entry name" value="SCHLAFEN ALBA-2 DOMAIN-CONTAINING PROTEIN"/>
    <property type="match status" value="1"/>
</dbReference>
<sequence>MNSGMLAKKSKYMLTESQNIEFKESWRDEYQKWICGFANAQGGILYVGVKDNGEVCGVHDAKKLMENIPNKVRDMMGILLDVNLKEKDGRAYLEIVTEAYPYPVSFRGKYYQRSGATNQELKGAALDRFMLRKQGKTWDGVPVPYLKAEDLDNATFDLFRKYAKRSGRMEEADLMDDNHGLLEKLRLYEGSYLKRAAALLFHPDPEKYVTGAFVKVGFFREGMDLVYQDEVHGNLFQQIVKLMDLLCTKYMKAVITYEGIHRIETLPIPREALREALLNACINKDYAEPSPIQIRVYENKLEIINGGVLPEGWTVETLLSSHRSMPYNPDIANTFFRAGEIEAWGRGIERIIMACKNDGFSTPEFRYDASGIWTTFKFEYPERATTQYDPETTQKNDPETTRDRPETDQQKQENVILELIKENPYIQRKELVSRLGIHESSVKRRLASLQKKGIIRHVGPNKGGYWEVQKGF</sequence>
<dbReference type="AlphaFoldDB" id="A0A495VMN7"/>
<dbReference type="Pfam" id="PF04326">
    <property type="entry name" value="SLFN_AlbA_2"/>
    <property type="match status" value="1"/>
</dbReference>
<name>A0A495VMN7_9BACT</name>
<feature type="region of interest" description="Disordered" evidence="1">
    <location>
        <begin position="384"/>
        <end position="412"/>
    </location>
</feature>
<evidence type="ECO:0000313" key="3">
    <source>
        <dbReference type="EMBL" id="RKT49857.1"/>
    </source>
</evidence>
<dbReference type="InterPro" id="IPR038461">
    <property type="entry name" value="Schlafen_AlbA_2_dom_sf"/>
</dbReference>
<dbReference type="Gene3D" id="3.30.565.60">
    <property type="match status" value="1"/>
</dbReference>
<keyword evidence="3" id="KW-0378">Hydrolase</keyword>
<dbReference type="EMBL" id="RBXN01000009">
    <property type="protein sequence ID" value="RKT49857.1"/>
    <property type="molecule type" value="Genomic_DNA"/>
</dbReference>
<dbReference type="Pfam" id="PF13412">
    <property type="entry name" value="HTH_24"/>
    <property type="match status" value="1"/>
</dbReference>
<evidence type="ECO:0000256" key="1">
    <source>
        <dbReference type="SAM" id="MobiDB-lite"/>
    </source>
</evidence>
<feature type="compositionally biased region" description="Basic and acidic residues" evidence="1">
    <location>
        <begin position="392"/>
        <end position="411"/>
    </location>
</feature>
<keyword evidence="3" id="KW-0067">ATP-binding</keyword>
<evidence type="ECO:0000313" key="4">
    <source>
        <dbReference type="Proteomes" id="UP000269493"/>
    </source>
</evidence>
<comment type="caution">
    <text evidence="3">The sequence shown here is derived from an EMBL/GenBank/DDBJ whole genome shotgun (WGS) entry which is preliminary data.</text>
</comment>
<dbReference type="Gene3D" id="3.30.950.30">
    <property type="entry name" value="Schlafen, AAA domain"/>
    <property type="match status" value="1"/>
</dbReference>
<dbReference type="SUPFAM" id="SSF46785">
    <property type="entry name" value="Winged helix' DNA-binding domain"/>
    <property type="match status" value="1"/>
</dbReference>
<proteinExistence type="predicted"/>
<protein>
    <submittedName>
        <fullName evidence="3">ATP-dependent DNA helicase RecG</fullName>
    </submittedName>
</protein>
<keyword evidence="4" id="KW-1185">Reference proteome</keyword>
<organism evidence="3 4">
    <name type="scientific">Coprobacter fastidiosus NSB1 = JCM 33896</name>
    <dbReference type="NCBI Taxonomy" id="1349822"/>
    <lineage>
        <taxon>Bacteria</taxon>
        <taxon>Pseudomonadati</taxon>
        <taxon>Bacteroidota</taxon>
        <taxon>Bacteroidia</taxon>
        <taxon>Bacteroidales</taxon>
        <taxon>Barnesiellaceae</taxon>
        <taxon>Coprobacter</taxon>
    </lineage>
</organism>
<dbReference type="GO" id="GO:0004386">
    <property type="term" value="F:helicase activity"/>
    <property type="evidence" value="ECO:0007669"/>
    <property type="project" value="UniProtKB-KW"/>
</dbReference>
<dbReference type="PANTHER" id="PTHR30595">
    <property type="entry name" value="GLPR-RELATED TRANSCRIPTIONAL REPRESSOR"/>
    <property type="match status" value="1"/>
</dbReference>
<dbReference type="Pfam" id="PF13749">
    <property type="entry name" value="HATPase_c_4"/>
    <property type="match status" value="1"/>
</dbReference>
<dbReference type="InterPro" id="IPR038475">
    <property type="entry name" value="RecG_C_sf"/>
</dbReference>
<keyword evidence="3" id="KW-0347">Helicase</keyword>